<reference evidence="5" key="1">
    <citation type="journal article" date="2020" name="mSystems">
        <title>Genome- and Community-Level Interaction Insights into Carbon Utilization and Element Cycling Functions of Hydrothermarchaeota in Hydrothermal Sediment.</title>
        <authorList>
            <person name="Zhou Z."/>
            <person name="Liu Y."/>
            <person name="Xu W."/>
            <person name="Pan J."/>
            <person name="Luo Z.H."/>
            <person name="Li M."/>
        </authorList>
    </citation>
    <scope>NUCLEOTIDE SEQUENCE [LARGE SCALE GENOMIC DNA]</scope>
    <source>
        <strain evidence="5">HyVt-115</strain>
    </source>
</reference>
<dbReference type="Pfam" id="PF14691">
    <property type="entry name" value="Fer4_20"/>
    <property type="match status" value="1"/>
</dbReference>
<dbReference type="SUPFAM" id="SSF54862">
    <property type="entry name" value="4Fe-4S ferredoxins"/>
    <property type="match status" value="1"/>
</dbReference>
<name>A0A7C0U613_9BACT</name>
<sequence length="508" mass="55779">MDITLLRTFSSTRRIKTGTWSRLQPVFLNGVSPCMDACPASIDMPRIYGLFLEGKEKEAALSLLAFNPFPSITGRVCPHFCQEKCNRKELDEPVQIRALERYLGDLILEEGIFPPKELFHGPPVAVVGSGPAGLAAAWYLALGGMEVVLFEKEEVAGGILAWGIPSFRLEREVVQGNIRRLEEIGVTIVTSSPVTPQEMEKLKREFQGVIVAPGLTRARELPVEGREYTFRGLDLLKAYNLEGKLPSGERAVVVGGGNVAVDVARVLVREGRRVTLVCVEPKEEMPAIPEEIQDAVKEGVVVRDSTGLEEVLVQDGRVIGVRVGSVRIVGEEDRFKEVEFVDQSREELPCDLVILAVGQEAQESWAGSGLTLAGDFLTGPSSVVQAIASGRDAALAFNAELRGESFSGVEESLWQRNHREIITFQDLNPFYLEPAPPVEVKDKESALKEAQRCFSCGYCNACGNCWIFCPDVAIILESEPRLDKDHCKGCGICATECPRGVIYMREKG</sequence>
<evidence type="ECO:0000313" key="5">
    <source>
        <dbReference type="EMBL" id="HDD52661.1"/>
    </source>
</evidence>
<dbReference type="Gene3D" id="3.40.50.720">
    <property type="entry name" value="NAD(P)-binding Rossmann-like Domain"/>
    <property type="match status" value="1"/>
</dbReference>
<dbReference type="GO" id="GO:0016491">
    <property type="term" value="F:oxidoreductase activity"/>
    <property type="evidence" value="ECO:0007669"/>
    <property type="project" value="InterPro"/>
</dbReference>
<dbReference type="InterPro" id="IPR051394">
    <property type="entry name" value="Glutamate_Synthase"/>
</dbReference>
<evidence type="ECO:0000256" key="1">
    <source>
        <dbReference type="ARBA" id="ARBA00022723"/>
    </source>
</evidence>
<feature type="domain" description="4Fe-4S ferredoxin-type" evidence="4">
    <location>
        <begin position="478"/>
        <end position="507"/>
    </location>
</feature>
<dbReference type="Gene3D" id="3.50.50.60">
    <property type="entry name" value="FAD/NAD(P)-binding domain"/>
    <property type="match status" value="1"/>
</dbReference>
<dbReference type="Gene3D" id="1.10.1060.10">
    <property type="entry name" value="Alpha-helical ferredoxin"/>
    <property type="match status" value="1"/>
</dbReference>
<dbReference type="PROSITE" id="PS51379">
    <property type="entry name" value="4FE4S_FER_2"/>
    <property type="match status" value="1"/>
</dbReference>
<dbReference type="InterPro" id="IPR028261">
    <property type="entry name" value="DPD_II"/>
</dbReference>
<organism evidence="5">
    <name type="scientific">Thermosulfidibacter takaii</name>
    <dbReference type="NCBI Taxonomy" id="412593"/>
    <lineage>
        <taxon>Bacteria</taxon>
        <taxon>Pseudomonadati</taxon>
        <taxon>Thermosulfidibacterota</taxon>
        <taxon>Thermosulfidibacteria</taxon>
        <taxon>Thermosulfidibacterales</taxon>
        <taxon>Thermosulfidibacteraceae</taxon>
    </lineage>
</organism>
<dbReference type="InterPro" id="IPR036188">
    <property type="entry name" value="FAD/NAD-bd_sf"/>
</dbReference>
<dbReference type="PROSITE" id="PS00198">
    <property type="entry name" value="4FE4S_FER_1"/>
    <property type="match status" value="1"/>
</dbReference>
<gene>
    <name evidence="5" type="ORF">ENF32_01155</name>
</gene>
<dbReference type="AlphaFoldDB" id="A0A7C0U613"/>
<dbReference type="InterPro" id="IPR017896">
    <property type="entry name" value="4Fe4S_Fe-S-bd"/>
</dbReference>
<dbReference type="Proteomes" id="UP000885690">
    <property type="component" value="Unassembled WGS sequence"/>
</dbReference>
<comment type="caution">
    <text evidence="5">The sequence shown here is derived from an EMBL/GenBank/DDBJ whole genome shotgun (WGS) entry which is preliminary data.</text>
</comment>
<dbReference type="GO" id="GO:0046872">
    <property type="term" value="F:metal ion binding"/>
    <property type="evidence" value="ECO:0007669"/>
    <property type="project" value="UniProtKB-KW"/>
</dbReference>
<keyword evidence="1" id="KW-0479">Metal-binding</keyword>
<dbReference type="Pfam" id="PF00037">
    <property type="entry name" value="Fer4"/>
    <property type="match status" value="1"/>
</dbReference>
<dbReference type="SUPFAM" id="SSF46548">
    <property type="entry name" value="alpha-helical ferredoxin"/>
    <property type="match status" value="1"/>
</dbReference>
<evidence type="ECO:0000259" key="4">
    <source>
        <dbReference type="PROSITE" id="PS51379"/>
    </source>
</evidence>
<dbReference type="PRINTS" id="PR00419">
    <property type="entry name" value="ADXRDTASE"/>
</dbReference>
<proteinExistence type="predicted"/>
<dbReference type="Gene3D" id="3.30.70.20">
    <property type="match status" value="1"/>
</dbReference>
<dbReference type="InterPro" id="IPR023753">
    <property type="entry name" value="FAD/NAD-binding_dom"/>
</dbReference>
<keyword evidence="2" id="KW-0408">Iron</keyword>
<dbReference type="SUPFAM" id="SSF51971">
    <property type="entry name" value="Nucleotide-binding domain"/>
    <property type="match status" value="1"/>
</dbReference>
<keyword evidence="3" id="KW-0411">Iron-sulfur</keyword>
<dbReference type="PANTHER" id="PTHR43100">
    <property type="entry name" value="GLUTAMATE SYNTHASE [NADPH] SMALL CHAIN"/>
    <property type="match status" value="1"/>
</dbReference>
<dbReference type="InterPro" id="IPR017900">
    <property type="entry name" value="4Fe4S_Fe_S_CS"/>
</dbReference>
<dbReference type="EMBL" id="DQWS01000046">
    <property type="protein sequence ID" value="HDD52661.1"/>
    <property type="molecule type" value="Genomic_DNA"/>
</dbReference>
<dbReference type="GO" id="GO:0051536">
    <property type="term" value="F:iron-sulfur cluster binding"/>
    <property type="evidence" value="ECO:0007669"/>
    <property type="project" value="UniProtKB-KW"/>
</dbReference>
<evidence type="ECO:0000256" key="3">
    <source>
        <dbReference type="ARBA" id="ARBA00023014"/>
    </source>
</evidence>
<evidence type="ECO:0000256" key="2">
    <source>
        <dbReference type="ARBA" id="ARBA00023004"/>
    </source>
</evidence>
<dbReference type="InterPro" id="IPR009051">
    <property type="entry name" value="Helical_ferredxn"/>
</dbReference>
<protein>
    <submittedName>
        <fullName evidence="5">FAD-binding protein</fullName>
    </submittedName>
</protein>
<dbReference type="Pfam" id="PF07992">
    <property type="entry name" value="Pyr_redox_2"/>
    <property type="match status" value="1"/>
</dbReference>
<accession>A0A7C0U613</accession>
<dbReference type="PANTHER" id="PTHR43100:SF2">
    <property type="entry name" value="BNAA03G19380D PROTEIN"/>
    <property type="match status" value="1"/>
</dbReference>